<dbReference type="EMBL" id="VUJU01008709">
    <property type="protein sequence ID" value="KAF0726894.1"/>
    <property type="molecule type" value="Genomic_DNA"/>
</dbReference>
<accession>A0A6G0WI79</accession>
<name>A0A6G0WI79_APHCR</name>
<dbReference type="OrthoDB" id="10417604at2759"/>
<evidence type="ECO:0000313" key="1">
    <source>
        <dbReference type="EMBL" id="KAF0726894.1"/>
    </source>
</evidence>
<comment type="caution">
    <text evidence="1">The sequence shown here is derived from an EMBL/GenBank/DDBJ whole genome shotgun (WGS) entry which is preliminary data.</text>
</comment>
<evidence type="ECO:0000313" key="2">
    <source>
        <dbReference type="Proteomes" id="UP000478052"/>
    </source>
</evidence>
<keyword evidence="2" id="KW-1185">Reference proteome</keyword>
<protein>
    <submittedName>
        <fullName evidence="1">Tigger transposable element-derived protein 6</fullName>
    </submittedName>
</protein>
<dbReference type="Proteomes" id="UP000478052">
    <property type="component" value="Unassembled WGS sequence"/>
</dbReference>
<proteinExistence type="predicted"/>
<feature type="non-terminal residue" evidence="1">
    <location>
        <position position="1"/>
    </location>
</feature>
<gene>
    <name evidence="1" type="ORF">FWK35_00038003</name>
</gene>
<reference evidence="1 2" key="1">
    <citation type="submission" date="2019-08" db="EMBL/GenBank/DDBJ databases">
        <title>Whole genome of Aphis craccivora.</title>
        <authorList>
            <person name="Voronova N.V."/>
            <person name="Shulinski R.S."/>
            <person name="Bandarenka Y.V."/>
            <person name="Zhorov D.G."/>
            <person name="Warner D."/>
        </authorList>
    </citation>
    <scope>NUCLEOTIDE SEQUENCE [LARGE SCALE GENOMIC DNA]</scope>
    <source>
        <strain evidence="1">180601</strain>
        <tissue evidence="1">Whole Body</tissue>
    </source>
</reference>
<organism evidence="1 2">
    <name type="scientific">Aphis craccivora</name>
    <name type="common">Cowpea aphid</name>
    <dbReference type="NCBI Taxonomy" id="307492"/>
    <lineage>
        <taxon>Eukaryota</taxon>
        <taxon>Metazoa</taxon>
        <taxon>Ecdysozoa</taxon>
        <taxon>Arthropoda</taxon>
        <taxon>Hexapoda</taxon>
        <taxon>Insecta</taxon>
        <taxon>Pterygota</taxon>
        <taxon>Neoptera</taxon>
        <taxon>Paraneoptera</taxon>
        <taxon>Hemiptera</taxon>
        <taxon>Sternorrhyncha</taxon>
        <taxon>Aphidomorpha</taxon>
        <taxon>Aphidoidea</taxon>
        <taxon>Aphididae</taxon>
        <taxon>Aphidini</taxon>
        <taxon>Aphis</taxon>
        <taxon>Aphis</taxon>
    </lineage>
</organism>
<dbReference type="AlphaFoldDB" id="A0A6G0WI79"/>
<sequence>LTPEIHIEDVIEDDWNKLLAVTSDENAQTFSSFIQIDNDLKICDENAGEDENPEISVQEIEPTEPPVDKPSRANLLAAFYTIVKFSQPMQS</sequence>